<evidence type="ECO:0000256" key="1">
    <source>
        <dbReference type="SAM" id="MobiDB-lite"/>
    </source>
</evidence>
<feature type="compositionally biased region" description="Basic and acidic residues" evidence="1">
    <location>
        <begin position="45"/>
        <end position="57"/>
    </location>
</feature>
<name>A0A919PYB7_9ACTN</name>
<reference evidence="2" key="1">
    <citation type="submission" date="2021-01" db="EMBL/GenBank/DDBJ databases">
        <title>Whole genome shotgun sequence of Dactylosporangium siamense NBRC 106093.</title>
        <authorList>
            <person name="Komaki H."/>
            <person name="Tamura T."/>
        </authorList>
    </citation>
    <scope>NUCLEOTIDE SEQUENCE</scope>
    <source>
        <strain evidence="2">NBRC 106093</strain>
    </source>
</reference>
<proteinExistence type="predicted"/>
<feature type="region of interest" description="Disordered" evidence="1">
    <location>
        <begin position="1"/>
        <end position="75"/>
    </location>
</feature>
<accession>A0A919PYB7</accession>
<sequence>MDFINAPGQGGAAGLHFGGGRTSAVWNGRSRQGRDEGGMAAYRPGRTDGPARTDTTGRRSGGRAVDPYKEEIPRG</sequence>
<dbReference type="Proteomes" id="UP000660611">
    <property type="component" value="Unassembled WGS sequence"/>
</dbReference>
<organism evidence="2 3">
    <name type="scientific">Dactylosporangium siamense</name>
    <dbReference type="NCBI Taxonomy" id="685454"/>
    <lineage>
        <taxon>Bacteria</taxon>
        <taxon>Bacillati</taxon>
        <taxon>Actinomycetota</taxon>
        <taxon>Actinomycetes</taxon>
        <taxon>Micromonosporales</taxon>
        <taxon>Micromonosporaceae</taxon>
        <taxon>Dactylosporangium</taxon>
    </lineage>
</organism>
<keyword evidence="3" id="KW-1185">Reference proteome</keyword>
<feature type="compositionally biased region" description="Gly residues" evidence="1">
    <location>
        <begin position="8"/>
        <end position="21"/>
    </location>
</feature>
<evidence type="ECO:0000313" key="2">
    <source>
        <dbReference type="EMBL" id="GIG52627.1"/>
    </source>
</evidence>
<dbReference type="EMBL" id="BONQ01000184">
    <property type="protein sequence ID" value="GIG52627.1"/>
    <property type="molecule type" value="Genomic_DNA"/>
</dbReference>
<comment type="caution">
    <text evidence="2">The sequence shown here is derived from an EMBL/GenBank/DDBJ whole genome shotgun (WGS) entry which is preliminary data.</text>
</comment>
<dbReference type="AlphaFoldDB" id="A0A919PYB7"/>
<protein>
    <submittedName>
        <fullName evidence="2">Uncharacterized protein</fullName>
    </submittedName>
</protein>
<feature type="compositionally biased region" description="Basic and acidic residues" evidence="1">
    <location>
        <begin position="66"/>
        <end position="75"/>
    </location>
</feature>
<evidence type="ECO:0000313" key="3">
    <source>
        <dbReference type="Proteomes" id="UP000660611"/>
    </source>
</evidence>
<gene>
    <name evidence="2" type="ORF">Dsi01nite_106680</name>
</gene>